<keyword evidence="3" id="KW-0805">Transcription regulation</keyword>
<feature type="domain" description="HTH myb-type" evidence="9">
    <location>
        <begin position="298"/>
        <end position="348"/>
    </location>
</feature>
<dbReference type="GO" id="GO:0000981">
    <property type="term" value="F:DNA-binding transcription factor activity, RNA polymerase II-specific"/>
    <property type="evidence" value="ECO:0007669"/>
    <property type="project" value="TreeGrafter"/>
</dbReference>
<dbReference type="AlphaFoldDB" id="A0A9W7LM90"/>
<dbReference type="FunFam" id="1.10.10.60:FF:000010">
    <property type="entry name" value="Transcriptional activator Myb isoform A"/>
    <property type="match status" value="1"/>
</dbReference>
<feature type="region of interest" description="Disordered" evidence="7">
    <location>
        <begin position="342"/>
        <end position="363"/>
    </location>
</feature>
<evidence type="ECO:0000259" key="9">
    <source>
        <dbReference type="PROSITE" id="PS51294"/>
    </source>
</evidence>
<dbReference type="Gene3D" id="1.10.10.60">
    <property type="entry name" value="Homeodomain-like"/>
    <property type="match status" value="2"/>
</dbReference>
<dbReference type="OrthoDB" id="2143914at2759"/>
<evidence type="ECO:0000313" key="11">
    <source>
        <dbReference type="Proteomes" id="UP001165190"/>
    </source>
</evidence>
<evidence type="ECO:0000256" key="5">
    <source>
        <dbReference type="ARBA" id="ARBA00023163"/>
    </source>
</evidence>
<evidence type="ECO:0000256" key="4">
    <source>
        <dbReference type="ARBA" id="ARBA00023125"/>
    </source>
</evidence>
<sequence length="496" mass="56172">MEFDASFREDFPFLSSLFPENNSNSTFNPDLGGSTFPFPGEASASASSSKALVHDFILNQDHVSHNSTPGATNGGSRSSNPHHFHHFPIDRSSKNPFFEDSSTYTDPFAEPYTGGFSSDLNAYIPSLSFTVPDHGAASNNGLIFQAFQNTEPRWDFSQNKPSAQQPLLSPPETDDRQIHQQRDQTPPPPPRPRPRPVADEVSCASTADQNGNNNNNSNQNEVDENNNRRPQKSPRLNRAVKKTNVVKGQWTPQEDRLLIQLVSRYGTKRWSQIAKLLDERVGKQCRERWHNHLRPDIKKDSWSEEEDMILIAAHREMGNKWAEIAKILPGRSENTIKNHWNAAKRRQNSRRKARDGTSPEPSLLQNYIKSISSTSTSTPPVTTQHDNAKMVFEITNPETITDPHLVQLENSGFNHTGWDMEALNHQIRRQRQQQQQEMEYSVDANVYNDQISNQSFGSMIGEASSSNGMENFELPLEMDSLRKEMDFLEMISQGNL</sequence>
<dbReference type="CDD" id="cd00167">
    <property type="entry name" value="SANT"/>
    <property type="match status" value="2"/>
</dbReference>
<dbReference type="GO" id="GO:0005634">
    <property type="term" value="C:nucleus"/>
    <property type="evidence" value="ECO:0007669"/>
    <property type="project" value="UniProtKB-SubCell"/>
</dbReference>
<feature type="region of interest" description="Disordered" evidence="7">
    <location>
        <begin position="154"/>
        <end position="237"/>
    </location>
</feature>
<dbReference type="Pfam" id="PF13921">
    <property type="entry name" value="Myb_DNA-bind_6"/>
    <property type="match status" value="1"/>
</dbReference>
<keyword evidence="4" id="KW-0238">DNA-binding</keyword>
<proteinExistence type="predicted"/>
<feature type="domain" description="Myb-like" evidence="8">
    <location>
        <begin position="242"/>
        <end position="293"/>
    </location>
</feature>
<evidence type="ECO:0000256" key="2">
    <source>
        <dbReference type="ARBA" id="ARBA00022737"/>
    </source>
</evidence>
<dbReference type="SMART" id="SM00717">
    <property type="entry name" value="SANT"/>
    <property type="match status" value="2"/>
</dbReference>
<dbReference type="InterPro" id="IPR017930">
    <property type="entry name" value="Myb_dom"/>
</dbReference>
<reference evidence="10" key="1">
    <citation type="submission" date="2023-05" db="EMBL/GenBank/DDBJ databases">
        <title>Genome and transcriptome analyses reveal genes involved in the formation of fine ridges on petal epidermal cells in Hibiscus trionum.</title>
        <authorList>
            <person name="Koshimizu S."/>
            <person name="Masuda S."/>
            <person name="Ishii T."/>
            <person name="Shirasu K."/>
            <person name="Hoshino A."/>
            <person name="Arita M."/>
        </authorList>
    </citation>
    <scope>NUCLEOTIDE SEQUENCE</scope>
    <source>
        <strain evidence="10">Hamamatsu line</strain>
    </source>
</reference>
<dbReference type="EMBL" id="BSYR01000006">
    <property type="protein sequence ID" value="GMI68390.1"/>
    <property type="molecule type" value="Genomic_DNA"/>
</dbReference>
<gene>
    <name evidence="10" type="ORF">HRI_000508300</name>
</gene>
<feature type="compositionally biased region" description="Polar residues" evidence="7">
    <location>
        <begin position="65"/>
        <end position="79"/>
    </location>
</feature>
<keyword evidence="11" id="KW-1185">Reference proteome</keyword>
<evidence type="ECO:0000256" key="6">
    <source>
        <dbReference type="ARBA" id="ARBA00023242"/>
    </source>
</evidence>
<feature type="region of interest" description="Disordered" evidence="7">
    <location>
        <begin position="63"/>
        <end position="95"/>
    </location>
</feature>
<comment type="caution">
    <text evidence="10">The sequence shown here is derived from an EMBL/GenBank/DDBJ whole genome shotgun (WGS) entry which is preliminary data.</text>
</comment>
<dbReference type="InterPro" id="IPR001005">
    <property type="entry name" value="SANT/Myb"/>
</dbReference>
<dbReference type="InterPro" id="IPR050560">
    <property type="entry name" value="MYB_TF"/>
</dbReference>
<evidence type="ECO:0000256" key="3">
    <source>
        <dbReference type="ARBA" id="ARBA00023015"/>
    </source>
</evidence>
<feature type="compositionally biased region" description="Basic and acidic residues" evidence="7">
    <location>
        <begin position="173"/>
        <end position="182"/>
    </location>
</feature>
<dbReference type="PANTHER" id="PTHR45614:SF273">
    <property type="entry name" value="MYB DOMAIN PROTEIN 100-RELATED"/>
    <property type="match status" value="1"/>
</dbReference>
<dbReference type="PROSITE" id="PS50090">
    <property type="entry name" value="MYB_LIKE"/>
    <property type="match status" value="2"/>
</dbReference>
<feature type="compositionally biased region" description="Basic residues" evidence="7">
    <location>
        <begin position="342"/>
        <end position="353"/>
    </location>
</feature>
<evidence type="ECO:0000256" key="7">
    <source>
        <dbReference type="SAM" id="MobiDB-lite"/>
    </source>
</evidence>
<dbReference type="SUPFAM" id="SSF46689">
    <property type="entry name" value="Homeodomain-like"/>
    <property type="match status" value="1"/>
</dbReference>
<name>A0A9W7LM90_HIBTR</name>
<keyword evidence="6" id="KW-0539">Nucleus</keyword>
<keyword evidence="5" id="KW-0804">Transcription</keyword>
<evidence type="ECO:0000256" key="1">
    <source>
        <dbReference type="ARBA" id="ARBA00004123"/>
    </source>
</evidence>
<dbReference type="InterPro" id="IPR009057">
    <property type="entry name" value="Homeodomain-like_sf"/>
</dbReference>
<evidence type="ECO:0000259" key="8">
    <source>
        <dbReference type="PROSITE" id="PS50090"/>
    </source>
</evidence>
<feature type="domain" description="HTH myb-type" evidence="9">
    <location>
        <begin position="242"/>
        <end position="297"/>
    </location>
</feature>
<comment type="subcellular location">
    <subcellularLocation>
        <location evidence="1">Nucleus</location>
    </subcellularLocation>
</comment>
<dbReference type="PANTHER" id="PTHR45614">
    <property type="entry name" value="MYB PROTEIN-RELATED"/>
    <property type="match status" value="1"/>
</dbReference>
<dbReference type="PROSITE" id="PS51294">
    <property type="entry name" value="HTH_MYB"/>
    <property type="match status" value="2"/>
</dbReference>
<keyword evidence="2" id="KW-0677">Repeat</keyword>
<evidence type="ECO:0000313" key="10">
    <source>
        <dbReference type="EMBL" id="GMI68390.1"/>
    </source>
</evidence>
<dbReference type="GO" id="GO:0000978">
    <property type="term" value="F:RNA polymerase II cis-regulatory region sequence-specific DNA binding"/>
    <property type="evidence" value="ECO:0007669"/>
    <property type="project" value="TreeGrafter"/>
</dbReference>
<accession>A0A9W7LM90</accession>
<protein>
    <submittedName>
        <fullName evidence="10">Uncharacterized protein</fullName>
    </submittedName>
</protein>
<feature type="compositionally biased region" description="Low complexity" evidence="7">
    <location>
        <begin position="208"/>
        <end position="220"/>
    </location>
</feature>
<organism evidence="10 11">
    <name type="scientific">Hibiscus trionum</name>
    <name type="common">Flower of an hour</name>
    <dbReference type="NCBI Taxonomy" id="183268"/>
    <lineage>
        <taxon>Eukaryota</taxon>
        <taxon>Viridiplantae</taxon>
        <taxon>Streptophyta</taxon>
        <taxon>Embryophyta</taxon>
        <taxon>Tracheophyta</taxon>
        <taxon>Spermatophyta</taxon>
        <taxon>Magnoliopsida</taxon>
        <taxon>eudicotyledons</taxon>
        <taxon>Gunneridae</taxon>
        <taxon>Pentapetalae</taxon>
        <taxon>rosids</taxon>
        <taxon>malvids</taxon>
        <taxon>Malvales</taxon>
        <taxon>Malvaceae</taxon>
        <taxon>Malvoideae</taxon>
        <taxon>Hibiscus</taxon>
    </lineage>
</organism>
<dbReference type="Proteomes" id="UP001165190">
    <property type="component" value="Unassembled WGS sequence"/>
</dbReference>
<feature type="domain" description="Myb-like" evidence="8">
    <location>
        <begin position="294"/>
        <end position="344"/>
    </location>
</feature>
<feature type="compositionally biased region" description="Polar residues" evidence="7">
    <location>
        <begin position="154"/>
        <end position="167"/>
    </location>
</feature>